<accession>A0A9X2EME5</accession>
<dbReference type="HAMAP" id="MF_01963">
    <property type="entry name" value="MTAP"/>
    <property type="match status" value="1"/>
</dbReference>
<name>A0A9X2EME5_9GAMM</name>
<evidence type="ECO:0000256" key="1">
    <source>
        <dbReference type="ARBA" id="ARBA00022676"/>
    </source>
</evidence>
<dbReference type="Gene3D" id="3.40.50.1580">
    <property type="entry name" value="Nucleoside phosphorylase domain"/>
    <property type="match status" value="1"/>
</dbReference>
<sequence>MARALIGVIGGSGLYDIQGLTEVEEVQVDTPFGNTSDPIVCGKLQGIPVAFLARHGRGHRLIPSQVPYRANIHALRQLGVRYILSLSAVGSLQEEVRPLDMVIPDQFIDMTRKRESTFFGDGAVAHVSMADPVCATVAESLARAFDATQEGELVQLHQGGSYICIEGPQFSTRAESHWYRSMGASVVGMTNMPEAKLAREAQIAYATLAMATDYDCWHPREEAVTAEAAIANLQKNAQRAQQIAAKAIQFLGTEQPKSPAHTALDSALVTPVEAMPEEKQVVIKPLLAPTEPVLEEMEH</sequence>
<dbReference type="RefSeq" id="WP_252465917.1">
    <property type="nucleotide sequence ID" value="NZ_JALBWM010000026.1"/>
</dbReference>
<dbReference type="InterPro" id="IPR000845">
    <property type="entry name" value="Nucleoside_phosphorylase_d"/>
</dbReference>
<dbReference type="InterPro" id="IPR010044">
    <property type="entry name" value="MTAP"/>
</dbReference>
<dbReference type="AlphaFoldDB" id="A0A9X2EME5"/>
<feature type="binding site" evidence="4">
    <location>
        <begin position="87"/>
        <end position="88"/>
    </location>
    <ligand>
        <name>phosphate</name>
        <dbReference type="ChEBI" id="CHEBI:43474"/>
    </ligand>
</feature>
<comment type="function">
    <text evidence="4">Catalyzes the reversible phosphorylation of S-methyl-5'-thioadenosine (MTA) to adenine and 5-methylthioribose-1-phosphate. Involved in the breakdown of MTA, a major by-product of polyamine biosynthesis. Responsible for the first step in the methionine salvage pathway after MTA has been generated from S-adenosylmethionine. Has broad substrate specificity with 6-aminopurine nucleosides as preferred substrates.</text>
</comment>
<proteinExistence type="inferred from homology"/>
<evidence type="ECO:0000259" key="5">
    <source>
        <dbReference type="Pfam" id="PF01048"/>
    </source>
</evidence>
<comment type="caution">
    <text evidence="6">The sequence shown here is derived from an EMBL/GenBank/DDBJ whole genome shotgun (WGS) entry which is preliminary data.</text>
</comment>
<dbReference type="PANTHER" id="PTHR42679:SF2">
    <property type="entry name" value="S-METHYL-5'-THIOADENOSINE PHOSPHORYLASE"/>
    <property type="match status" value="1"/>
</dbReference>
<dbReference type="InterPro" id="IPR018099">
    <property type="entry name" value="Purine_phosphorylase-2_CS"/>
</dbReference>
<feature type="site" description="Important for substrate specificity" evidence="4">
    <location>
        <position position="226"/>
    </location>
</feature>
<dbReference type="Proteomes" id="UP001139028">
    <property type="component" value="Unassembled WGS sequence"/>
</dbReference>
<feature type="domain" description="Nucleoside phosphorylase" evidence="5">
    <location>
        <begin position="6"/>
        <end position="248"/>
    </location>
</feature>
<keyword evidence="1 4" id="KW-0328">Glycosyltransferase</keyword>
<feature type="binding site" evidence="4">
    <location>
        <position position="190"/>
    </location>
    <ligand>
        <name>phosphate</name>
        <dbReference type="ChEBI" id="CHEBI:43474"/>
    </ligand>
</feature>
<feature type="binding site" evidence="4">
    <location>
        <position position="189"/>
    </location>
    <ligand>
        <name>substrate</name>
    </ligand>
</feature>
<dbReference type="GO" id="GO:0017061">
    <property type="term" value="F:S-methyl-5-thioadenosine phosphorylase activity"/>
    <property type="evidence" value="ECO:0007669"/>
    <property type="project" value="UniProtKB-UniRule"/>
</dbReference>
<evidence type="ECO:0000256" key="3">
    <source>
        <dbReference type="ARBA" id="ARBA00022726"/>
    </source>
</evidence>
<dbReference type="EC" id="2.4.2.28" evidence="4"/>
<comment type="similarity">
    <text evidence="4">Belongs to the PNP/MTAP phosphorylase family. MTAP subfamily.</text>
</comment>
<feature type="binding site" evidence="4">
    <location>
        <begin position="54"/>
        <end position="55"/>
    </location>
    <ligand>
        <name>phosphate</name>
        <dbReference type="ChEBI" id="CHEBI:43474"/>
    </ligand>
</feature>
<evidence type="ECO:0000256" key="4">
    <source>
        <dbReference type="HAMAP-Rule" id="MF_01963"/>
    </source>
</evidence>
<dbReference type="CDD" id="cd09010">
    <property type="entry name" value="MTAP_SsMTAPII_like_MTIP"/>
    <property type="match status" value="1"/>
</dbReference>
<dbReference type="GO" id="GO:0006166">
    <property type="term" value="P:purine ribonucleoside salvage"/>
    <property type="evidence" value="ECO:0007669"/>
    <property type="project" value="UniProtKB-KW"/>
</dbReference>
<reference evidence="6" key="1">
    <citation type="journal article" date="2022" name="Arch. Microbiol.">
        <title>Microbulbifer okhotskensis sp. nov., isolated from a deep bottom sediment of the Okhotsk Sea.</title>
        <authorList>
            <person name="Romanenko L."/>
            <person name="Kurilenko V."/>
            <person name="Otstavnykh N."/>
            <person name="Velansky P."/>
            <person name="Isaeva M."/>
            <person name="Mikhailov V."/>
        </authorList>
    </citation>
    <scope>NUCLEOTIDE SEQUENCE</scope>
    <source>
        <strain evidence="6">OS29</strain>
    </source>
</reference>
<comment type="subunit">
    <text evidence="4">Homohexamer. Dimer of a homotrimer.</text>
</comment>
<dbReference type="GO" id="GO:0019509">
    <property type="term" value="P:L-methionine salvage from methylthioadenosine"/>
    <property type="evidence" value="ECO:0007669"/>
    <property type="project" value="UniProtKB-UniRule"/>
</dbReference>
<feature type="site" description="Important for substrate specificity" evidence="4">
    <location>
        <position position="171"/>
    </location>
</feature>
<dbReference type="PROSITE" id="PS01240">
    <property type="entry name" value="PNP_MTAP_2"/>
    <property type="match status" value="1"/>
</dbReference>
<gene>
    <name evidence="4 6" type="primary">mtnP</name>
    <name evidence="6" type="ORF">MO867_08485</name>
</gene>
<comment type="pathway">
    <text evidence="4">Amino-acid biosynthesis; L-methionine biosynthesis via salvage pathway; S-methyl-5-thio-alpha-D-ribose 1-phosphate from S-methyl-5'-thioadenosine (phosphorylase route): step 1/1.</text>
</comment>
<feature type="binding site" evidence="4">
    <location>
        <position position="12"/>
    </location>
    <ligand>
        <name>phosphate</name>
        <dbReference type="ChEBI" id="CHEBI:43474"/>
    </ligand>
</feature>
<dbReference type="NCBIfam" id="TIGR01694">
    <property type="entry name" value="MTAP"/>
    <property type="match status" value="1"/>
</dbReference>
<evidence type="ECO:0000313" key="6">
    <source>
        <dbReference type="EMBL" id="MCO1334376.1"/>
    </source>
</evidence>
<evidence type="ECO:0000256" key="2">
    <source>
        <dbReference type="ARBA" id="ARBA00022679"/>
    </source>
</evidence>
<protein>
    <recommendedName>
        <fullName evidence="4">S-methyl-5'-thioadenosine phosphorylase</fullName>
        <ecNumber evidence="4">2.4.2.28</ecNumber>
    </recommendedName>
    <alternativeName>
        <fullName evidence="4">5'-methylthioadenosine phosphorylase</fullName>
        <shortName evidence="4">MTA phosphorylase</shortName>
        <shortName evidence="4">MTAP</shortName>
    </alternativeName>
</protein>
<dbReference type="EMBL" id="JALBWM010000026">
    <property type="protein sequence ID" value="MCO1334376.1"/>
    <property type="molecule type" value="Genomic_DNA"/>
</dbReference>
<keyword evidence="7" id="KW-1185">Reference proteome</keyword>
<dbReference type="InterPro" id="IPR035994">
    <property type="entry name" value="Nucleoside_phosphorylase_sf"/>
</dbReference>
<evidence type="ECO:0000313" key="7">
    <source>
        <dbReference type="Proteomes" id="UP001139028"/>
    </source>
</evidence>
<organism evidence="6 7">
    <name type="scientific">Microbulbifer okhotskensis</name>
    <dbReference type="NCBI Taxonomy" id="2926617"/>
    <lineage>
        <taxon>Bacteria</taxon>
        <taxon>Pseudomonadati</taxon>
        <taxon>Pseudomonadota</taxon>
        <taxon>Gammaproteobacteria</taxon>
        <taxon>Cellvibrionales</taxon>
        <taxon>Microbulbiferaceae</taxon>
        <taxon>Microbulbifer</taxon>
    </lineage>
</organism>
<keyword evidence="3 4" id="KW-0660">Purine salvage</keyword>
<keyword evidence="2 4" id="KW-0808">Transferase</keyword>
<dbReference type="PANTHER" id="PTHR42679">
    <property type="entry name" value="S-METHYL-5'-THIOADENOSINE PHOSPHORYLASE"/>
    <property type="match status" value="1"/>
</dbReference>
<dbReference type="FunFam" id="3.40.50.1580:FF:000012">
    <property type="entry name" value="Probable 6-oxopurine nucleoside phosphorylase"/>
    <property type="match status" value="1"/>
</dbReference>
<dbReference type="Pfam" id="PF01048">
    <property type="entry name" value="PNP_UDP_1"/>
    <property type="match status" value="1"/>
</dbReference>
<dbReference type="SUPFAM" id="SSF53167">
    <property type="entry name" value="Purine and uridine phosphorylases"/>
    <property type="match status" value="1"/>
</dbReference>
<feature type="binding site" evidence="4">
    <location>
        <begin position="213"/>
        <end position="215"/>
    </location>
    <ligand>
        <name>substrate</name>
    </ligand>
</feature>
<comment type="catalytic activity">
    <reaction evidence="4">
        <text>S-methyl-5'-thioadenosine + phosphate = 5-(methylsulfanyl)-alpha-D-ribose 1-phosphate + adenine</text>
        <dbReference type="Rhea" id="RHEA:11852"/>
        <dbReference type="ChEBI" id="CHEBI:16708"/>
        <dbReference type="ChEBI" id="CHEBI:17509"/>
        <dbReference type="ChEBI" id="CHEBI:43474"/>
        <dbReference type="ChEBI" id="CHEBI:58533"/>
        <dbReference type="EC" id="2.4.2.28"/>
    </reaction>
</comment>
<dbReference type="GO" id="GO:0005829">
    <property type="term" value="C:cytosol"/>
    <property type="evidence" value="ECO:0007669"/>
    <property type="project" value="TreeGrafter"/>
</dbReference>